<dbReference type="InterPro" id="IPR003615">
    <property type="entry name" value="HNH_nuc"/>
</dbReference>
<proteinExistence type="predicted"/>
<dbReference type="RefSeq" id="WP_071546503.1">
    <property type="nucleotide sequence ID" value="NZ_LKAQ01000004.1"/>
</dbReference>
<organism evidence="1 2">
    <name type="scientific">Pseudodesulfovibrio hydrargyri</name>
    <dbReference type="NCBI Taxonomy" id="2125990"/>
    <lineage>
        <taxon>Bacteria</taxon>
        <taxon>Pseudomonadati</taxon>
        <taxon>Thermodesulfobacteriota</taxon>
        <taxon>Desulfovibrionia</taxon>
        <taxon>Desulfovibrionales</taxon>
        <taxon>Desulfovibrionaceae</taxon>
    </lineage>
</organism>
<reference evidence="1 2" key="1">
    <citation type="submission" date="2015-09" db="EMBL/GenBank/DDBJ databases">
        <title>Genome of Desulfovibrio dechloracetivorans BerOc1, a mercury methylating strain isolated from highly hydrocarbons and metals contaminated coastal sediments.</title>
        <authorList>
            <person name="Goni Urriza M."/>
            <person name="Gassie C."/>
            <person name="Bouchez O."/>
            <person name="Klopp C."/>
            <person name="Ranchou-Peyruse A."/>
            <person name="Remy G."/>
        </authorList>
    </citation>
    <scope>NUCLEOTIDE SEQUENCE [LARGE SCALE GENOMIC DNA]</scope>
    <source>
        <strain evidence="1 2">BerOc1</strain>
    </source>
</reference>
<dbReference type="Proteomes" id="UP000181901">
    <property type="component" value="Unassembled WGS sequence"/>
</dbReference>
<keyword evidence="2" id="KW-1185">Reference proteome</keyword>
<comment type="caution">
    <text evidence="1">The sequence shown here is derived from an EMBL/GenBank/DDBJ whole genome shotgun (WGS) entry which is preliminary data.</text>
</comment>
<dbReference type="AlphaFoldDB" id="A0A1J5MYP4"/>
<evidence type="ECO:0000313" key="2">
    <source>
        <dbReference type="Proteomes" id="UP000181901"/>
    </source>
</evidence>
<name>A0A1J5MYP4_9BACT</name>
<evidence type="ECO:0008006" key="3">
    <source>
        <dbReference type="Google" id="ProtNLM"/>
    </source>
</evidence>
<sequence>MKGISILTIKKLYAMSGNECAMPACDTKLFSKAGVFLGEICHINAKNRNGSRFDPNQSDEERNGYDNLLILCPNCHTIIDSREDWYPAEALREIKKIHESNRGRKENDEDMFKAQQILNTSAAVNVSNSSNVVVNSPGAKQTTILQFKTPKKASPSIIPPSDSVANDRLSRSYIKHLIDRYNDFASKNKNRRAKFSYAVIYSSIQKQFGTKWDLLSVNDVEACAEFVQKKIDNTILGKLNKSKGRKNYSSFSEWSEMYPNLKQS</sequence>
<protein>
    <recommendedName>
        <fullName evidence="3">HNH endonuclease</fullName>
    </recommendedName>
</protein>
<dbReference type="OrthoDB" id="9790459at2"/>
<evidence type="ECO:0000313" key="1">
    <source>
        <dbReference type="EMBL" id="OIQ51122.1"/>
    </source>
</evidence>
<dbReference type="CDD" id="cd00085">
    <property type="entry name" value="HNHc"/>
    <property type="match status" value="1"/>
</dbReference>
<dbReference type="EMBL" id="LKAQ01000004">
    <property type="protein sequence ID" value="OIQ51122.1"/>
    <property type="molecule type" value="Genomic_DNA"/>
</dbReference>
<accession>A0A1J5MYP4</accession>
<gene>
    <name evidence="1" type="ORF">BerOc1_03067</name>
</gene>